<evidence type="ECO:0000259" key="6">
    <source>
        <dbReference type="PROSITE" id="PS50931"/>
    </source>
</evidence>
<evidence type="ECO:0000313" key="7">
    <source>
        <dbReference type="EMBL" id="EKE68294.1"/>
    </source>
</evidence>
<dbReference type="PROSITE" id="PS50931">
    <property type="entry name" value="HTH_LYSR"/>
    <property type="match status" value="1"/>
</dbReference>
<dbReference type="Gene3D" id="1.10.10.10">
    <property type="entry name" value="Winged helix-like DNA-binding domain superfamily/Winged helix DNA-binding domain"/>
    <property type="match status" value="1"/>
</dbReference>
<dbReference type="AlphaFoldDB" id="K2JCG2"/>
<sequence length="324" mass="36108">MSSIPNRTLPPLNPLKAFEAAARHNSLTLAAEELNVSQVAVSRQVRVLEDYMGVTLFRRLNRGIELTREGSLLFRGVGQAFQDIEDATKNVSRRGQRNILAIQSYVTFSRGWLMPRLGDFHKAHPRIEVRLSSSPEAADFDTDNLDAAIRGGDGNWPGLHAEKLADMELIPVCSPAFLAENPLERVEDLAKVKLLHSMARPKDWTSWLEAVGAKFPPKNRLLFENSSLAYEGALMDLGVAIANRHFVQMQLRAGTLVAPFEQGCRTGESYYLTWPKDEAPSSPLLKFLDWIRIHFAPDESETPEMAPDQPLEVSSSPSRSGFSI</sequence>
<dbReference type="InterPro" id="IPR058163">
    <property type="entry name" value="LysR-type_TF_proteobact-type"/>
</dbReference>
<dbReference type="PATRIC" id="fig|1208323.3.peg.3748"/>
<dbReference type="OrthoDB" id="9813056at2"/>
<dbReference type="FunFam" id="1.10.10.10:FF:000038">
    <property type="entry name" value="Glycine cleavage system transcriptional activator"/>
    <property type="match status" value="1"/>
</dbReference>
<keyword evidence="8" id="KW-1185">Reference proteome</keyword>
<dbReference type="InterPro" id="IPR036390">
    <property type="entry name" value="WH_DNA-bd_sf"/>
</dbReference>
<dbReference type="EMBL" id="AMRK01000014">
    <property type="protein sequence ID" value="EKE68294.1"/>
    <property type="molecule type" value="Genomic_DNA"/>
</dbReference>
<dbReference type="NCBIfam" id="NF008352">
    <property type="entry name" value="PRK11139.1"/>
    <property type="match status" value="1"/>
</dbReference>
<comment type="similarity">
    <text evidence="1">Belongs to the LysR transcriptional regulatory family.</text>
</comment>
<evidence type="ECO:0000256" key="1">
    <source>
        <dbReference type="ARBA" id="ARBA00009437"/>
    </source>
</evidence>
<evidence type="ECO:0000256" key="2">
    <source>
        <dbReference type="ARBA" id="ARBA00023015"/>
    </source>
</evidence>
<dbReference type="PANTHER" id="PTHR30537:SF74">
    <property type="entry name" value="HTH-TYPE TRANSCRIPTIONAL REGULATOR TRPI"/>
    <property type="match status" value="1"/>
</dbReference>
<feature type="domain" description="HTH lysR-type" evidence="6">
    <location>
        <begin position="10"/>
        <end position="67"/>
    </location>
</feature>
<organism evidence="7 8">
    <name type="scientific">Celeribacter baekdonensis B30</name>
    <dbReference type="NCBI Taxonomy" id="1208323"/>
    <lineage>
        <taxon>Bacteria</taxon>
        <taxon>Pseudomonadati</taxon>
        <taxon>Pseudomonadota</taxon>
        <taxon>Alphaproteobacteria</taxon>
        <taxon>Rhodobacterales</taxon>
        <taxon>Roseobacteraceae</taxon>
        <taxon>Celeribacter</taxon>
    </lineage>
</organism>
<dbReference type="GO" id="GO:0006351">
    <property type="term" value="P:DNA-templated transcription"/>
    <property type="evidence" value="ECO:0007669"/>
    <property type="project" value="TreeGrafter"/>
</dbReference>
<gene>
    <name evidence="7" type="ORF">B30_18147</name>
</gene>
<dbReference type="GO" id="GO:0043565">
    <property type="term" value="F:sequence-specific DNA binding"/>
    <property type="evidence" value="ECO:0007669"/>
    <property type="project" value="TreeGrafter"/>
</dbReference>
<evidence type="ECO:0000256" key="5">
    <source>
        <dbReference type="SAM" id="MobiDB-lite"/>
    </source>
</evidence>
<evidence type="ECO:0000256" key="4">
    <source>
        <dbReference type="ARBA" id="ARBA00023163"/>
    </source>
</evidence>
<feature type="region of interest" description="Disordered" evidence="5">
    <location>
        <begin position="299"/>
        <end position="324"/>
    </location>
</feature>
<comment type="caution">
    <text evidence="7">The sequence shown here is derived from an EMBL/GenBank/DDBJ whole genome shotgun (WGS) entry which is preliminary data.</text>
</comment>
<keyword evidence="4" id="KW-0804">Transcription</keyword>
<feature type="compositionally biased region" description="Polar residues" evidence="5">
    <location>
        <begin position="312"/>
        <end position="324"/>
    </location>
</feature>
<dbReference type="PANTHER" id="PTHR30537">
    <property type="entry name" value="HTH-TYPE TRANSCRIPTIONAL REGULATOR"/>
    <property type="match status" value="1"/>
</dbReference>
<dbReference type="InterPro" id="IPR036388">
    <property type="entry name" value="WH-like_DNA-bd_sf"/>
</dbReference>
<name>K2JCG2_9RHOB</name>
<dbReference type="CDD" id="cd08432">
    <property type="entry name" value="PBP2_GcdR_TrpI_HvrB_AmpR_like"/>
    <property type="match status" value="1"/>
</dbReference>
<dbReference type="GO" id="GO:0003700">
    <property type="term" value="F:DNA-binding transcription factor activity"/>
    <property type="evidence" value="ECO:0007669"/>
    <property type="project" value="InterPro"/>
</dbReference>
<evidence type="ECO:0000256" key="3">
    <source>
        <dbReference type="ARBA" id="ARBA00023125"/>
    </source>
</evidence>
<evidence type="ECO:0000313" key="8">
    <source>
        <dbReference type="Proteomes" id="UP000006762"/>
    </source>
</evidence>
<accession>K2JCG2</accession>
<dbReference type="Pfam" id="PF00126">
    <property type="entry name" value="HTH_1"/>
    <property type="match status" value="1"/>
</dbReference>
<dbReference type="RefSeq" id="WP_009573648.1">
    <property type="nucleotide sequence ID" value="NZ_AMRK01000014.1"/>
</dbReference>
<protein>
    <submittedName>
        <fullName evidence="7">LysR family transcriptional regulator</fullName>
    </submittedName>
</protein>
<reference evidence="7 8" key="1">
    <citation type="submission" date="2012-09" db="EMBL/GenBank/DDBJ databases">
        <title>Celeribacter baekdonensis B30 Genome Sequencing.</title>
        <authorList>
            <person name="Wang W."/>
        </authorList>
    </citation>
    <scope>NUCLEOTIDE SEQUENCE [LARGE SCALE GENOMIC DNA]</scope>
    <source>
        <strain evidence="7 8">B30</strain>
    </source>
</reference>
<dbReference type="InterPro" id="IPR005119">
    <property type="entry name" value="LysR_subst-bd"/>
</dbReference>
<keyword evidence="2" id="KW-0805">Transcription regulation</keyword>
<dbReference type="eggNOG" id="COG0583">
    <property type="taxonomic scope" value="Bacteria"/>
</dbReference>
<dbReference type="SUPFAM" id="SSF46785">
    <property type="entry name" value="Winged helix' DNA-binding domain"/>
    <property type="match status" value="1"/>
</dbReference>
<dbReference type="Proteomes" id="UP000006762">
    <property type="component" value="Unassembled WGS sequence"/>
</dbReference>
<dbReference type="InterPro" id="IPR000847">
    <property type="entry name" value="LysR_HTH_N"/>
</dbReference>
<dbReference type="PRINTS" id="PR00039">
    <property type="entry name" value="HTHLYSR"/>
</dbReference>
<dbReference type="Gene3D" id="3.40.190.10">
    <property type="entry name" value="Periplasmic binding protein-like II"/>
    <property type="match status" value="2"/>
</dbReference>
<dbReference type="Pfam" id="PF03466">
    <property type="entry name" value="LysR_substrate"/>
    <property type="match status" value="1"/>
</dbReference>
<dbReference type="STRING" id="1208323.B30_18147"/>
<proteinExistence type="inferred from homology"/>
<keyword evidence="3" id="KW-0238">DNA-binding</keyword>
<dbReference type="SUPFAM" id="SSF53850">
    <property type="entry name" value="Periplasmic binding protein-like II"/>
    <property type="match status" value="1"/>
</dbReference>